<evidence type="ECO:0000256" key="1">
    <source>
        <dbReference type="SAM" id="MobiDB-lite"/>
    </source>
</evidence>
<feature type="compositionally biased region" description="Pro residues" evidence="1">
    <location>
        <begin position="94"/>
        <end position="103"/>
    </location>
</feature>
<feature type="region of interest" description="Disordered" evidence="1">
    <location>
        <begin position="85"/>
        <end position="157"/>
    </location>
</feature>
<dbReference type="AlphaFoldDB" id="A0A176WHF0"/>
<dbReference type="EMBL" id="LVLJ01001012">
    <property type="protein sequence ID" value="OAE31576.1"/>
    <property type="molecule type" value="Genomic_DNA"/>
</dbReference>
<dbReference type="Proteomes" id="UP000077202">
    <property type="component" value="Unassembled WGS sequence"/>
</dbReference>
<name>A0A176WHF0_MARPO</name>
<evidence type="ECO:0000313" key="2">
    <source>
        <dbReference type="EMBL" id="OAE31576.1"/>
    </source>
</evidence>
<protein>
    <submittedName>
        <fullName evidence="2">Uncharacterized protein</fullName>
    </submittedName>
</protein>
<evidence type="ECO:0000313" key="3">
    <source>
        <dbReference type="Proteomes" id="UP000077202"/>
    </source>
</evidence>
<reference evidence="2" key="1">
    <citation type="submission" date="2016-03" db="EMBL/GenBank/DDBJ databases">
        <title>Mechanisms controlling the formation of the plant cell surface in tip-growing cells are functionally conserved among land plants.</title>
        <authorList>
            <person name="Honkanen S."/>
            <person name="Jones V.A."/>
            <person name="Morieri G."/>
            <person name="Champion C."/>
            <person name="Hetherington A.J."/>
            <person name="Kelly S."/>
            <person name="Saint-Marcoux D."/>
            <person name="Proust H."/>
            <person name="Prescott H."/>
            <person name="Dolan L."/>
        </authorList>
    </citation>
    <scope>NUCLEOTIDE SEQUENCE [LARGE SCALE GENOMIC DNA]</scope>
    <source>
        <tissue evidence="2">Whole gametophyte</tissue>
    </source>
</reference>
<comment type="caution">
    <text evidence="2">The sequence shown here is derived from an EMBL/GenBank/DDBJ whole genome shotgun (WGS) entry which is preliminary data.</text>
</comment>
<gene>
    <name evidence="2" type="ORF">AXG93_3415s1360</name>
</gene>
<accession>A0A176WHF0</accession>
<keyword evidence="3" id="KW-1185">Reference proteome</keyword>
<organism evidence="2 3">
    <name type="scientific">Marchantia polymorpha subsp. ruderalis</name>
    <dbReference type="NCBI Taxonomy" id="1480154"/>
    <lineage>
        <taxon>Eukaryota</taxon>
        <taxon>Viridiplantae</taxon>
        <taxon>Streptophyta</taxon>
        <taxon>Embryophyta</taxon>
        <taxon>Marchantiophyta</taxon>
        <taxon>Marchantiopsida</taxon>
        <taxon>Marchantiidae</taxon>
        <taxon>Marchantiales</taxon>
        <taxon>Marchantiaceae</taxon>
        <taxon>Marchantia</taxon>
    </lineage>
</organism>
<sequence>MTSQQMQIMIYFWRVFYALQRLEKLLRESKAVQNAMLSGKPLLGFKCMSCDHPLQKLNPLRAEHVPTGVMPRNYLSMLSAERIFANENIRRDPSPPQTPPRTPPTAEMLRGAKGQNGGDSARLRKSGMGGFGGQSPAQSPYNANLPRRGLSAGKPAV</sequence>
<proteinExistence type="predicted"/>